<evidence type="ECO:0000313" key="5">
    <source>
        <dbReference type="Proteomes" id="UP001321763"/>
    </source>
</evidence>
<keyword evidence="1" id="KW-0472">Membrane</keyword>
<dbReference type="EMBL" id="QMAP01000004">
    <property type="protein sequence ID" value="RXI49370.1"/>
    <property type="molecule type" value="Genomic_DNA"/>
</dbReference>
<reference evidence="3 4" key="1">
    <citation type="submission" date="2018-06" db="EMBL/GenBank/DDBJ databases">
        <title>Genome conservation of Clostridium tetani.</title>
        <authorList>
            <person name="Bruggemann H."/>
            <person name="Popoff M.R."/>
        </authorList>
    </citation>
    <scope>NUCLEOTIDE SEQUENCE [LARGE SCALE GENOMIC DNA]</scope>
    <source>
        <strain evidence="3 4">2017.061</strain>
    </source>
</reference>
<dbReference type="Proteomes" id="UP001321763">
    <property type="component" value="Chromosome"/>
</dbReference>
<evidence type="ECO:0000313" key="2">
    <source>
        <dbReference type="EMBL" id="BDR81230.1"/>
    </source>
</evidence>
<organism evidence="3 4">
    <name type="scientific">Clostridium tetani</name>
    <dbReference type="NCBI Taxonomy" id="1513"/>
    <lineage>
        <taxon>Bacteria</taxon>
        <taxon>Bacillati</taxon>
        <taxon>Bacillota</taxon>
        <taxon>Clostridia</taxon>
        <taxon>Eubacteriales</taxon>
        <taxon>Clostridiaceae</taxon>
        <taxon>Clostridium</taxon>
    </lineage>
</organism>
<dbReference type="RefSeq" id="WP_129030078.1">
    <property type="nucleotide sequence ID" value="NZ_AP026811.1"/>
</dbReference>
<evidence type="ECO:0000313" key="4">
    <source>
        <dbReference type="Proteomes" id="UP000290921"/>
    </source>
</evidence>
<proteinExistence type="predicted"/>
<dbReference type="AlphaFoldDB" id="A0A4Q0VDR4"/>
<accession>A0A4Q0VDR4</accession>
<dbReference type="Proteomes" id="UP000290921">
    <property type="component" value="Unassembled WGS sequence"/>
</dbReference>
<evidence type="ECO:0000256" key="1">
    <source>
        <dbReference type="SAM" id="Phobius"/>
    </source>
</evidence>
<feature type="transmembrane region" description="Helical" evidence="1">
    <location>
        <begin position="32"/>
        <end position="51"/>
    </location>
</feature>
<keyword evidence="1" id="KW-1133">Transmembrane helix</keyword>
<gene>
    <name evidence="3" type="ORF">DP130_04775</name>
    <name evidence="2" type="ORF">K234311028_14760</name>
</gene>
<evidence type="ECO:0000313" key="3">
    <source>
        <dbReference type="EMBL" id="RXI49370.1"/>
    </source>
</evidence>
<keyword evidence="1" id="KW-0812">Transmembrane</keyword>
<reference evidence="2 5" key="2">
    <citation type="submission" date="2022-09" db="EMBL/GenBank/DDBJ databases">
        <title>complete genome sequences of Clostridium tetani str. KHSU-234311-028 isolated from soil.</title>
        <authorList>
            <person name="Sekizuka T."/>
            <person name="Shitada C."/>
            <person name="Takahashi M."/>
            <person name="Kuroda M."/>
        </authorList>
    </citation>
    <scope>NUCLEOTIDE SEQUENCE [LARGE SCALE GENOMIC DNA]</scope>
    <source>
        <strain evidence="2 5">KHSU-234311-028</strain>
    </source>
</reference>
<name>A0A4Q0VDR4_CLOTA</name>
<sequence>MGSFNCVSPEELSFIANIIAIELSAGKNADELNVLGNFIVAIGGLMLAIAAQKQNLESLSKDDDNKKRGSSN</sequence>
<protein>
    <submittedName>
        <fullName evidence="3">Uncharacterized protein</fullName>
    </submittedName>
</protein>
<dbReference type="EMBL" id="AP026818">
    <property type="protein sequence ID" value="BDR81230.1"/>
    <property type="molecule type" value="Genomic_DNA"/>
</dbReference>